<organism evidence="3 4">
    <name type="scientific">Heterodermia speciosa</name>
    <dbReference type="NCBI Taxonomy" id="116794"/>
    <lineage>
        <taxon>Eukaryota</taxon>
        <taxon>Fungi</taxon>
        <taxon>Dikarya</taxon>
        <taxon>Ascomycota</taxon>
        <taxon>Pezizomycotina</taxon>
        <taxon>Lecanoromycetes</taxon>
        <taxon>OSLEUM clade</taxon>
        <taxon>Lecanoromycetidae</taxon>
        <taxon>Caliciales</taxon>
        <taxon>Physciaceae</taxon>
        <taxon>Heterodermia</taxon>
    </lineage>
</organism>
<keyword evidence="1" id="KW-0175">Coiled coil</keyword>
<keyword evidence="4" id="KW-1185">Reference proteome</keyword>
<feature type="region of interest" description="Disordered" evidence="2">
    <location>
        <begin position="339"/>
        <end position="403"/>
    </location>
</feature>
<accession>A0A8H3EDB9</accession>
<feature type="compositionally biased region" description="Basic and acidic residues" evidence="2">
    <location>
        <begin position="242"/>
        <end position="251"/>
    </location>
</feature>
<evidence type="ECO:0000313" key="4">
    <source>
        <dbReference type="Proteomes" id="UP000664521"/>
    </source>
</evidence>
<feature type="compositionally biased region" description="Polar residues" evidence="2">
    <location>
        <begin position="430"/>
        <end position="459"/>
    </location>
</feature>
<dbReference type="EMBL" id="CAJPDS010000003">
    <property type="protein sequence ID" value="CAF9904741.1"/>
    <property type="molecule type" value="Genomic_DNA"/>
</dbReference>
<feature type="region of interest" description="Disordered" evidence="2">
    <location>
        <begin position="427"/>
        <end position="473"/>
    </location>
</feature>
<sequence>MAINITVCIMNQTSPPEESPNYTLLDVLMSFVLNILREAVSVPFHAFGQHPKAPCPFCQKDKGDDTPQVLLGIYGKNPIEHDPEIPQAYFEIPSLRLNGRDQETDALRFHYVSIVRFAKAAYEQKRQAERESAAQKFVQEQDRKQWAVRMMKIQQLEQAVANMQSQLKRARDRLFNLGQDVSSFDDALSYPISFSGYQNISVFDDASTYSGELNVRFEQERTAASAQRFEGPLRLAQGSAADLERMTRESRSVASSTSQHLNAAHAGPSAFQSPSMQAPEQSFSSKRKRTDIATDVSTGQRLTSRDAMPPPQLPARRLSQYEAEFENFPVSLSPPHFHHAPMSSLGDTLASGPSRNASESPATATGHISPLEPFHRNNDGEIDTMRFHQPTPQRPIYRPSSVSPVRQRLTLTPRSIAPARLVGPGLLSHARSSSAAGTMTPRSNSTAASHRQQLGQSPYFTPGELPATPSFHGSRVDASIVNALNFIDDPAVGSTGGRRRARR</sequence>
<comment type="caution">
    <text evidence="3">The sequence shown here is derived from an EMBL/GenBank/DDBJ whole genome shotgun (WGS) entry which is preliminary data.</text>
</comment>
<dbReference type="Proteomes" id="UP000664521">
    <property type="component" value="Unassembled WGS sequence"/>
</dbReference>
<name>A0A8H3EDB9_9LECA</name>
<dbReference type="AlphaFoldDB" id="A0A8H3EDB9"/>
<evidence type="ECO:0000313" key="3">
    <source>
        <dbReference type="EMBL" id="CAF9904741.1"/>
    </source>
</evidence>
<evidence type="ECO:0000256" key="1">
    <source>
        <dbReference type="SAM" id="Coils"/>
    </source>
</evidence>
<gene>
    <name evidence="3" type="ORF">HETSPECPRED_004772</name>
</gene>
<evidence type="ECO:0000256" key="2">
    <source>
        <dbReference type="SAM" id="MobiDB-lite"/>
    </source>
</evidence>
<reference evidence="3" key="1">
    <citation type="submission" date="2021-03" db="EMBL/GenBank/DDBJ databases">
        <authorList>
            <person name="Tagirdzhanova G."/>
        </authorList>
    </citation>
    <scope>NUCLEOTIDE SEQUENCE</scope>
</reference>
<feature type="compositionally biased region" description="Basic and acidic residues" evidence="2">
    <location>
        <begin position="373"/>
        <end position="386"/>
    </location>
</feature>
<feature type="compositionally biased region" description="Polar residues" evidence="2">
    <location>
        <begin position="270"/>
        <end position="284"/>
    </location>
</feature>
<feature type="coiled-coil region" evidence="1">
    <location>
        <begin position="153"/>
        <end position="180"/>
    </location>
</feature>
<protein>
    <submittedName>
        <fullName evidence="3">Uncharacterized protein</fullName>
    </submittedName>
</protein>
<dbReference type="OrthoDB" id="5410764at2759"/>
<feature type="compositionally biased region" description="Polar residues" evidence="2">
    <location>
        <begin position="252"/>
        <end position="261"/>
    </location>
</feature>
<feature type="compositionally biased region" description="Polar residues" evidence="2">
    <location>
        <begin position="351"/>
        <end position="363"/>
    </location>
</feature>
<feature type="region of interest" description="Disordered" evidence="2">
    <location>
        <begin position="236"/>
        <end position="313"/>
    </location>
</feature>
<proteinExistence type="predicted"/>